<dbReference type="InterPro" id="IPR016039">
    <property type="entry name" value="Thiolase-like"/>
</dbReference>
<accession>A0A2K1KUT4</accession>
<sequence length="359" mass="39122">MGSYADYYFDETNCNHKPELKAKFKRICDKMHISKRHMVVRKELLAQYPSLGTYLNNSLEDRHKVCMEWVPKLAVEAAENAIKEWGGSLSQITHIVMATTSVVNMPGVDLLVAKALGLSPKLRRVMMYQTGCWGGAAIIRVAKDIAENNKGARVLVVASECTATFFRAPSEEYLDGLVGQALFGDGAGALVIGADPNPDTERTLYEIQWSGEMVVPDSEGAIDGHMMEAGMYYHLKPDIPKLVSRSIEEFVSDATAQAGNADVNDLFWAVHPGGVAILNQIENQLMLSPEKLLASREILADYGNMASACVLFVLDQVRNCSIKAKASTTGEGRDFGSLIGIGPGLTMECCVLKSVPLDN</sequence>
<dbReference type="FunFam" id="3.40.47.10:FF:000014">
    <property type="entry name" value="Chalcone synthase 1"/>
    <property type="match status" value="1"/>
</dbReference>
<dbReference type="Gramene" id="Pp3c3_17000V3.2">
    <property type="protein sequence ID" value="PAC:32941165.CDS.1"/>
    <property type="gene ID" value="Pp3c3_17000"/>
</dbReference>
<evidence type="ECO:0000256" key="2">
    <source>
        <dbReference type="ARBA" id="ARBA00022679"/>
    </source>
</evidence>
<dbReference type="Gramene" id="Pp3c3_17000V3.1">
    <property type="protein sequence ID" value="PAC:32941164.CDS.1"/>
    <property type="gene ID" value="Pp3c3_17000"/>
</dbReference>
<dbReference type="AlphaFoldDB" id="A0A2K1KUT4"/>
<dbReference type="InParanoid" id="A0A2K1KUT4"/>
<dbReference type="CDD" id="cd00831">
    <property type="entry name" value="CHS_like"/>
    <property type="match status" value="1"/>
</dbReference>
<evidence type="ECO:0000259" key="6">
    <source>
        <dbReference type="Pfam" id="PF00195"/>
    </source>
</evidence>
<dbReference type="EnsemblPlants" id="Pp3c3_17000V3.1">
    <property type="protein sequence ID" value="PAC:32941164.CDS.1"/>
    <property type="gene ID" value="Pp3c3_17000"/>
</dbReference>
<evidence type="ECO:0008006" key="11">
    <source>
        <dbReference type="Google" id="ProtNLM"/>
    </source>
</evidence>
<dbReference type="FunFam" id="3.40.47.10:FF:000025">
    <property type="entry name" value="Chalcone synthase 2"/>
    <property type="match status" value="1"/>
</dbReference>
<evidence type="ECO:0000256" key="1">
    <source>
        <dbReference type="ARBA" id="ARBA00005531"/>
    </source>
</evidence>
<name>A0A2K1KUT4_PHYPA</name>
<protein>
    <recommendedName>
        <fullName evidence="11">Chalcone synthase</fullName>
    </recommendedName>
</protein>
<dbReference type="Pfam" id="PF02797">
    <property type="entry name" value="Chal_sti_synt_C"/>
    <property type="match status" value="1"/>
</dbReference>
<dbReference type="Gene3D" id="3.40.47.10">
    <property type="match status" value="2"/>
</dbReference>
<evidence type="ECO:0000256" key="4">
    <source>
        <dbReference type="PIRSR" id="PIRSR000451-1"/>
    </source>
</evidence>
<reference evidence="8 10" key="2">
    <citation type="journal article" date="2018" name="Plant J.">
        <title>The Physcomitrella patens chromosome-scale assembly reveals moss genome structure and evolution.</title>
        <authorList>
            <person name="Lang D."/>
            <person name="Ullrich K.K."/>
            <person name="Murat F."/>
            <person name="Fuchs J."/>
            <person name="Jenkins J."/>
            <person name="Haas F.B."/>
            <person name="Piednoel M."/>
            <person name="Gundlach H."/>
            <person name="Van Bel M."/>
            <person name="Meyberg R."/>
            <person name="Vives C."/>
            <person name="Morata J."/>
            <person name="Symeonidi A."/>
            <person name="Hiss M."/>
            <person name="Muchero W."/>
            <person name="Kamisugi Y."/>
            <person name="Saleh O."/>
            <person name="Blanc G."/>
            <person name="Decker E.L."/>
            <person name="van Gessel N."/>
            <person name="Grimwood J."/>
            <person name="Hayes R.D."/>
            <person name="Graham S.W."/>
            <person name="Gunter L.E."/>
            <person name="McDaniel S.F."/>
            <person name="Hoernstein S.N.W."/>
            <person name="Larsson A."/>
            <person name="Li F.W."/>
            <person name="Perroud P.F."/>
            <person name="Phillips J."/>
            <person name="Ranjan P."/>
            <person name="Rokshar D.S."/>
            <person name="Rothfels C.J."/>
            <person name="Schneider L."/>
            <person name="Shu S."/>
            <person name="Stevenson D.W."/>
            <person name="Thummler F."/>
            <person name="Tillich M."/>
            <person name="Villarreal Aguilar J.C."/>
            <person name="Widiez T."/>
            <person name="Wong G.K."/>
            <person name="Wymore A."/>
            <person name="Zhang Y."/>
            <person name="Zimmer A.D."/>
            <person name="Quatrano R.S."/>
            <person name="Mayer K.F.X."/>
            <person name="Goodstein D."/>
            <person name="Casacuberta J.M."/>
            <person name="Vandepoele K."/>
            <person name="Reski R."/>
            <person name="Cuming A.C."/>
            <person name="Tuskan G.A."/>
            <person name="Maumus F."/>
            <person name="Salse J."/>
            <person name="Schmutz J."/>
            <person name="Rensing S.A."/>
        </authorList>
    </citation>
    <scope>NUCLEOTIDE SEQUENCE [LARGE SCALE GENOMIC DNA]</scope>
    <source>
        <strain evidence="9 10">cv. Gransden 2004</strain>
    </source>
</reference>
<dbReference type="Proteomes" id="UP000006727">
    <property type="component" value="Chromosome 3"/>
</dbReference>
<evidence type="ECO:0000259" key="7">
    <source>
        <dbReference type="Pfam" id="PF02797"/>
    </source>
</evidence>
<dbReference type="SUPFAM" id="SSF53901">
    <property type="entry name" value="Thiolase-like"/>
    <property type="match status" value="2"/>
</dbReference>
<evidence type="ECO:0000313" key="10">
    <source>
        <dbReference type="Proteomes" id="UP000006727"/>
    </source>
</evidence>
<keyword evidence="2 5" id="KW-0808">Transferase</keyword>
<feature type="domain" description="Chalcone/stilbene synthase C-terminal" evidence="7">
    <location>
        <begin position="207"/>
        <end position="356"/>
    </location>
</feature>
<dbReference type="PIRSF" id="PIRSF000451">
    <property type="entry name" value="PKS_III"/>
    <property type="match status" value="1"/>
</dbReference>
<dbReference type="PaxDb" id="3218-PP1S25_362V6.1"/>
<dbReference type="GO" id="GO:0016747">
    <property type="term" value="F:acyltransferase activity, transferring groups other than amino-acyl groups"/>
    <property type="evidence" value="ECO:0007669"/>
    <property type="project" value="InterPro"/>
</dbReference>
<reference evidence="9" key="3">
    <citation type="submission" date="2020-12" db="UniProtKB">
        <authorList>
            <consortium name="EnsemblPlants"/>
        </authorList>
    </citation>
    <scope>IDENTIFICATION</scope>
</reference>
<dbReference type="InterPro" id="IPR011141">
    <property type="entry name" value="Polyketide_synthase_type-III"/>
</dbReference>
<dbReference type="EMBL" id="ABEU02000003">
    <property type="protein sequence ID" value="PNR57547.1"/>
    <property type="molecule type" value="Genomic_DNA"/>
</dbReference>
<evidence type="ECO:0000313" key="9">
    <source>
        <dbReference type="EnsemblPlants" id="PAC:32941164.CDS.1"/>
    </source>
</evidence>
<reference evidence="8 10" key="1">
    <citation type="journal article" date="2008" name="Science">
        <title>The Physcomitrella genome reveals evolutionary insights into the conquest of land by plants.</title>
        <authorList>
            <person name="Rensing S."/>
            <person name="Lang D."/>
            <person name="Zimmer A."/>
            <person name="Terry A."/>
            <person name="Salamov A."/>
            <person name="Shapiro H."/>
            <person name="Nishiyama T."/>
            <person name="Perroud P.-F."/>
            <person name="Lindquist E."/>
            <person name="Kamisugi Y."/>
            <person name="Tanahashi T."/>
            <person name="Sakakibara K."/>
            <person name="Fujita T."/>
            <person name="Oishi K."/>
            <person name="Shin-I T."/>
            <person name="Kuroki Y."/>
            <person name="Toyoda A."/>
            <person name="Suzuki Y."/>
            <person name="Hashimoto A."/>
            <person name="Yamaguchi K."/>
            <person name="Sugano A."/>
            <person name="Kohara Y."/>
            <person name="Fujiyama A."/>
            <person name="Anterola A."/>
            <person name="Aoki S."/>
            <person name="Ashton N."/>
            <person name="Barbazuk W.B."/>
            <person name="Barker E."/>
            <person name="Bennetzen J."/>
            <person name="Bezanilla M."/>
            <person name="Blankenship R."/>
            <person name="Cho S.H."/>
            <person name="Dutcher S."/>
            <person name="Estelle M."/>
            <person name="Fawcett J.A."/>
            <person name="Gundlach H."/>
            <person name="Hanada K."/>
            <person name="Heyl A."/>
            <person name="Hicks K.A."/>
            <person name="Hugh J."/>
            <person name="Lohr M."/>
            <person name="Mayer K."/>
            <person name="Melkozernov A."/>
            <person name="Murata T."/>
            <person name="Nelson D."/>
            <person name="Pils B."/>
            <person name="Prigge M."/>
            <person name="Reiss B."/>
            <person name="Renner T."/>
            <person name="Rombauts S."/>
            <person name="Rushton P."/>
            <person name="Sanderfoot A."/>
            <person name="Schween G."/>
            <person name="Shiu S.-H."/>
            <person name="Stueber K."/>
            <person name="Theodoulou F.L."/>
            <person name="Tu H."/>
            <person name="Van de Peer Y."/>
            <person name="Verrier P.J."/>
            <person name="Waters E."/>
            <person name="Wood A."/>
            <person name="Yang L."/>
            <person name="Cove D."/>
            <person name="Cuming A."/>
            <person name="Hasebe M."/>
            <person name="Lucas S."/>
            <person name="Mishler D.B."/>
            <person name="Reski R."/>
            <person name="Grigoriev I."/>
            <person name="Quatrano R.S."/>
            <person name="Boore J.L."/>
        </authorList>
    </citation>
    <scope>NUCLEOTIDE SEQUENCE [LARGE SCALE GENOMIC DNA]</scope>
    <source>
        <strain evidence="9 10">cv. Gransden 2004</strain>
    </source>
</reference>
<evidence type="ECO:0000256" key="5">
    <source>
        <dbReference type="RuleBase" id="RU003633"/>
    </source>
</evidence>
<dbReference type="InterPro" id="IPR012328">
    <property type="entry name" value="Chalcone/stilbene_synt_C"/>
</dbReference>
<dbReference type="EnsemblPlants" id="Pp3c3_17000V3.2">
    <property type="protein sequence ID" value="PAC:32941165.CDS.1"/>
    <property type="gene ID" value="Pp3c3_17000"/>
</dbReference>
<comment type="similarity">
    <text evidence="1 5">Belongs to the thiolase-like superfamily. Chalcone/stilbene synthases family.</text>
</comment>
<gene>
    <name evidence="8" type="ORF">PHYPA_004541</name>
</gene>
<dbReference type="PANTHER" id="PTHR11877">
    <property type="entry name" value="HYDROXYMETHYLGLUTARYL-COA SYNTHASE"/>
    <property type="match status" value="1"/>
</dbReference>
<dbReference type="PANTHER" id="PTHR11877:SF14">
    <property type="entry name" value="CHALCONE SYNTHASE"/>
    <property type="match status" value="1"/>
</dbReference>
<proteinExistence type="inferred from homology"/>
<feature type="domain" description="Chalcone/stilbene synthase N-terminal" evidence="6">
    <location>
        <begin position="3"/>
        <end position="196"/>
    </location>
</feature>
<keyword evidence="10" id="KW-1185">Reference proteome</keyword>
<evidence type="ECO:0000256" key="3">
    <source>
        <dbReference type="ARBA" id="ARBA00023315"/>
    </source>
</evidence>
<dbReference type="STRING" id="3218.A0A2K1KUT4"/>
<dbReference type="InterPro" id="IPR001099">
    <property type="entry name" value="Chalcone/stilbene_synt_N"/>
</dbReference>
<feature type="active site" description="Acyl-thioester intermediate" evidence="4">
    <location>
        <position position="132"/>
    </location>
</feature>
<keyword evidence="3 5" id="KW-0012">Acyltransferase</keyword>
<organism evidence="8">
    <name type="scientific">Physcomitrium patens</name>
    <name type="common">Spreading-leaved earth moss</name>
    <name type="synonym">Physcomitrella patens</name>
    <dbReference type="NCBI Taxonomy" id="3218"/>
    <lineage>
        <taxon>Eukaryota</taxon>
        <taxon>Viridiplantae</taxon>
        <taxon>Streptophyta</taxon>
        <taxon>Embryophyta</taxon>
        <taxon>Bryophyta</taxon>
        <taxon>Bryophytina</taxon>
        <taxon>Bryopsida</taxon>
        <taxon>Funariidae</taxon>
        <taxon>Funariales</taxon>
        <taxon>Funariaceae</taxon>
        <taxon>Physcomitrium</taxon>
    </lineage>
</organism>
<evidence type="ECO:0000313" key="8">
    <source>
        <dbReference type="EMBL" id="PNR57547.1"/>
    </source>
</evidence>
<dbReference type="Pfam" id="PF00195">
    <property type="entry name" value="Chal_sti_synt_N"/>
    <property type="match status" value="1"/>
</dbReference>